<protein>
    <recommendedName>
        <fullName evidence="2">CAAX prenyl protease 2/Lysostaphin resistance protein A-like domain-containing protein</fullName>
    </recommendedName>
</protein>
<name>A0A542Z7F3_9ACTN</name>
<dbReference type="GO" id="GO:0080120">
    <property type="term" value="P:CAAX-box protein maturation"/>
    <property type="evidence" value="ECO:0007669"/>
    <property type="project" value="UniProtKB-ARBA"/>
</dbReference>
<comment type="caution">
    <text evidence="3">The sequence shown here is derived from an EMBL/GenBank/DDBJ whole genome shotgun (WGS) entry which is preliminary data.</text>
</comment>
<keyword evidence="1" id="KW-0812">Transmembrane</keyword>
<feature type="transmembrane region" description="Helical" evidence="1">
    <location>
        <begin position="75"/>
        <end position="95"/>
    </location>
</feature>
<dbReference type="OrthoDB" id="2680086at2"/>
<feature type="domain" description="CAAX prenyl protease 2/Lysostaphin resistance protein A-like" evidence="2">
    <location>
        <begin position="149"/>
        <end position="240"/>
    </location>
</feature>
<sequence>MSITQPEPGVAYPQLLRRPGRSPLPGLVGVLGGLIGYLVIAGLFVEALLGAWWVVADAGPWTAFRSAAIGFENPAGMLAGNLSIALLIPIAALIVRGVHGASARCLISVEQRVRWRWLAVSTAVALVAFGVHLVFIGPSSWSAQEGFVGFLVVIVLTTPLQAMAEEVFFRGYLMQAVGGFAASPWWGILGSATLFALFHGGQSPALFFSRFAFGIVAGWLVVRTGGLETAVAAHIVNNVLAWLLAAGTTSIAEVRAITHVTWADAFSDVAVFAGITLVSVVLVRGMHVRARTPRTTVVMSDAADA</sequence>
<evidence type="ECO:0000313" key="4">
    <source>
        <dbReference type="Proteomes" id="UP000316196"/>
    </source>
</evidence>
<dbReference type="InterPro" id="IPR052710">
    <property type="entry name" value="CAAX_protease"/>
</dbReference>
<feature type="transmembrane region" description="Helical" evidence="1">
    <location>
        <begin position="27"/>
        <end position="55"/>
    </location>
</feature>
<dbReference type="GO" id="GO:0004175">
    <property type="term" value="F:endopeptidase activity"/>
    <property type="evidence" value="ECO:0007669"/>
    <property type="project" value="UniProtKB-ARBA"/>
</dbReference>
<gene>
    <name evidence="3" type="ORF">FB460_2575</name>
</gene>
<evidence type="ECO:0000256" key="1">
    <source>
        <dbReference type="SAM" id="Phobius"/>
    </source>
</evidence>
<dbReference type="AlphaFoldDB" id="A0A542Z7F3"/>
<accession>A0A542Z7F3</accession>
<feature type="transmembrane region" description="Helical" evidence="1">
    <location>
        <begin position="147"/>
        <end position="164"/>
    </location>
</feature>
<proteinExistence type="predicted"/>
<dbReference type="EMBL" id="VFOR01000005">
    <property type="protein sequence ID" value="TQL56272.1"/>
    <property type="molecule type" value="Genomic_DNA"/>
</dbReference>
<dbReference type="RefSeq" id="WP_142094582.1">
    <property type="nucleotide sequence ID" value="NZ_BAAAMD010000003.1"/>
</dbReference>
<feature type="transmembrane region" description="Helical" evidence="1">
    <location>
        <begin position="265"/>
        <end position="283"/>
    </location>
</feature>
<feature type="transmembrane region" description="Helical" evidence="1">
    <location>
        <begin position="115"/>
        <end position="135"/>
    </location>
</feature>
<feature type="transmembrane region" description="Helical" evidence="1">
    <location>
        <begin position="204"/>
        <end position="222"/>
    </location>
</feature>
<organism evidence="3 4">
    <name type="scientific">Propioniferax innocua</name>
    <dbReference type="NCBI Taxonomy" id="1753"/>
    <lineage>
        <taxon>Bacteria</taxon>
        <taxon>Bacillati</taxon>
        <taxon>Actinomycetota</taxon>
        <taxon>Actinomycetes</taxon>
        <taxon>Propionibacteriales</taxon>
        <taxon>Propionibacteriaceae</taxon>
        <taxon>Propioniferax</taxon>
    </lineage>
</organism>
<evidence type="ECO:0000313" key="3">
    <source>
        <dbReference type="EMBL" id="TQL56272.1"/>
    </source>
</evidence>
<dbReference type="Pfam" id="PF02517">
    <property type="entry name" value="Rce1-like"/>
    <property type="match status" value="1"/>
</dbReference>
<keyword evidence="1" id="KW-0472">Membrane</keyword>
<dbReference type="PANTHER" id="PTHR36435:SF1">
    <property type="entry name" value="CAAX AMINO TERMINAL PROTEASE FAMILY PROTEIN"/>
    <property type="match status" value="1"/>
</dbReference>
<evidence type="ECO:0000259" key="2">
    <source>
        <dbReference type="Pfam" id="PF02517"/>
    </source>
</evidence>
<feature type="transmembrane region" description="Helical" evidence="1">
    <location>
        <begin position="176"/>
        <end position="198"/>
    </location>
</feature>
<reference evidence="3 4" key="1">
    <citation type="submission" date="2019-06" db="EMBL/GenBank/DDBJ databases">
        <title>Sequencing the genomes of 1000 actinobacteria strains.</title>
        <authorList>
            <person name="Klenk H.-P."/>
        </authorList>
    </citation>
    <scope>NUCLEOTIDE SEQUENCE [LARGE SCALE GENOMIC DNA]</scope>
    <source>
        <strain evidence="3 4">DSM 8251</strain>
    </source>
</reference>
<keyword evidence="1" id="KW-1133">Transmembrane helix</keyword>
<dbReference type="PANTHER" id="PTHR36435">
    <property type="entry name" value="SLR1288 PROTEIN"/>
    <property type="match status" value="1"/>
</dbReference>
<dbReference type="InterPro" id="IPR003675">
    <property type="entry name" value="Rce1/LyrA-like_dom"/>
</dbReference>
<dbReference type="Proteomes" id="UP000316196">
    <property type="component" value="Unassembled WGS sequence"/>
</dbReference>
<keyword evidence="4" id="KW-1185">Reference proteome</keyword>